<dbReference type="EMBL" id="CM055107">
    <property type="protein sequence ID" value="KAJ7527806.1"/>
    <property type="molecule type" value="Genomic_DNA"/>
</dbReference>
<comment type="caution">
    <text evidence="1">The sequence shown here is derived from an EMBL/GenBank/DDBJ whole genome shotgun (WGS) entry which is preliminary data.</text>
</comment>
<protein>
    <submittedName>
        <fullName evidence="1">Uncharacterized protein</fullName>
    </submittedName>
</protein>
<gene>
    <name evidence="1" type="ORF">O6H91_16G071800</name>
</gene>
<name>A0ACC2BDH4_DIPCM</name>
<accession>A0ACC2BDH4</accession>
<organism evidence="1 2">
    <name type="scientific">Diphasiastrum complanatum</name>
    <name type="common">Issler's clubmoss</name>
    <name type="synonym">Lycopodium complanatum</name>
    <dbReference type="NCBI Taxonomy" id="34168"/>
    <lineage>
        <taxon>Eukaryota</taxon>
        <taxon>Viridiplantae</taxon>
        <taxon>Streptophyta</taxon>
        <taxon>Embryophyta</taxon>
        <taxon>Tracheophyta</taxon>
        <taxon>Lycopodiopsida</taxon>
        <taxon>Lycopodiales</taxon>
        <taxon>Lycopodiaceae</taxon>
        <taxon>Lycopodioideae</taxon>
        <taxon>Diphasiastrum</taxon>
    </lineage>
</organism>
<proteinExistence type="predicted"/>
<sequence>MRKEKPISEMSKIIKALTFGKGVILNRWMVVVASFFVMICAGGVYSFGIYSQALKLALGYNQETLNTLSFFKDLGTDVGILGGTLYDSTGPPLVFGTGAALNVTGYLMIWMAVTERIARPEVWHMCLYFLMASSWTAFINTACIVTCIKNFPLSRGIVMGLLKGSLVILTENFSKVSKSINQVLSAVMFFILLLPLWVVLREEAKSMESIETAAPDISLQIAASQHAEARDLEANCNKYKPELNDREHSHVTDFKEEAQTSECGVSNNKQEKLHPSTSQQDSLFSNDNENEKTASKTSGQRSHSYLQKGVKYITEAQRATDLTPAQALFNINLWTLFIASTCGIGCMLTVIDNLGQIGTSLGYSPSNITTCVSLLSISNFLGRVASGFVSESLLQRRGVPRPVLFVFVLIVACVGHLILVFNLPAAPYAGSVIIGLCFGASFTLIFTIVSEICGLRFFATIFNCLQLCSPLGLYLISVRTAGVLYDREAKQEIAASSNMQHLVVNLQKLQLSPAPAPLALYASEANLLCNGSHCYQTAFSL</sequence>
<evidence type="ECO:0000313" key="2">
    <source>
        <dbReference type="Proteomes" id="UP001162992"/>
    </source>
</evidence>
<dbReference type="Proteomes" id="UP001162992">
    <property type="component" value="Chromosome 16"/>
</dbReference>
<evidence type="ECO:0000313" key="1">
    <source>
        <dbReference type="EMBL" id="KAJ7527806.1"/>
    </source>
</evidence>
<reference evidence="2" key="1">
    <citation type="journal article" date="2024" name="Proc. Natl. Acad. Sci. U.S.A.">
        <title>Extraordinary preservation of gene collinearity over three hundred million years revealed in homosporous lycophytes.</title>
        <authorList>
            <person name="Li C."/>
            <person name="Wickell D."/>
            <person name="Kuo L.Y."/>
            <person name="Chen X."/>
            <person name="Nie B."/>
            <person name="Liao X."/>
            <person name="Peng D."/>
            <person name="Ji J."/>
            <person name="Jenkins J."/>
            <person name="Williams M."/>
            <person name="Shu S."/>
            <person name="Plott C."/>
            <person name="Barry K."/>
            <person name="Rajasekar S."/>
            <person name="Grimwood J."/>
            <person name="Han X."/>
            <person name="Sun S."/>
            <person name="Hou Z."/>
            <person name="He W."/>
            <person name="Dai G."/>
            <person name="Sun C."/>
            <person name="Schmutz J."/>
            <person name="Leebens-Mack J.H."/>
            <person name="Li F.W."/>
            <person name="Wang L."/>
        </authorList>
    </citation>
    <scope>NUCLEOTIDE SEQUENCE [LARGE SCALE GENOMIC DNA]</scope>
    <source>
        <strain evidence="2">cv. PW_Plant_1</strain>
    </source>
</reference>
<keyword evidence="2" id="KW-1185">Reference proteome</keyword>